<name>A0ABW1SHH8_9LACO</name>
<keyword evidence="3" id="KW-1185">Reference proteome</keyword>
<evidence type="ECO:0008006" key="4">
    <source>
        <dbReference type="Google" id="ProtNLM"/>
    </source>
</evidence>
<comment type="caution">
    <text evidence="2">The sequence shown here is derived from an EMBL/GenBank/DDBJ whole genome shotgun (WGS) entry which is preliminary data.</text>
</comment>
<dbReference type="RefSeq" id="WP_137617265.1">
    <property type="nucleotide sequence ID" value="NZ_BJDI01000020.1"/>
</dbReference>
<organism evidence="2 3">
    <name type="scientific">Lactiplantibacillus nangangensis</name>
    <dbReference type="NCBI Taxonomy" id="2559917"/>
    <lineage>
        <taxon>Bacteria</taxon>
        <taxon>Bacillati</taxon>
        <taxon>Bacillota</taxon>
        <taxon>Bacilli</taxon>
        <taxon>Lactobacillales</taxon>
        <taxon>Lactobacillaceae</taxon>
        <taxon>Lactiplantibacillus</taxon>
    </lineage>
</organism>
<sequence length="73" mass="8963">MKWQSIWRHTSYIIQTLMIYFLLIQGPYDVWIAKVGYRLGAYLIDIVGISVLFFIVELSYNYFRQRLLKRRRK</sequence>
<protein>
    <recommendedName>
        <fullName evidence="4">Integral membrane protein</fullName>
    </recommendedName>
</protein>
<evidence type="ECO:0000313" key="3">
    <source>
        <dbReference type="Proteomes" id="UP001596171"/>
    </source>
</evidence>
<keyword evidence="1" id="KW-0812">Transmembrane</keyword>
<feature type="transmembrane region" description="Helical" evidence="1">
    <location>
        <begin position="12"/>
        <end position="33"/>
    </location>
</feature>
<gene>
    <name evidence="2" type="ORF">ACFP1L_03530</name>
</gene>
<reference evidence="3" key="1">
    <citation type="journal article" date="2019" name="Int. J. Syst. Evol. Microbiol.">
        <title>The Global Catalogue of Microorganisms (GCM) 10K type strain sequencing project: providing services to taxonomists for standard genome sequencing and annotation.</title>
        <authorList>
            <consortium name="The Broad Institute Genomics Platform"/>
            <consortium name="The Broad Institute Genome Sequencing Center for Infectious Disease"/>
            <person name="Wu L."/>
            <person name="Ma J."/>
        </authorList>
    </citation>
    <scope>NUCLEOTIDE SEQUENCE [LARGE SCALE GENOMIC DNA]</scope>
    <source>
        <strain evidence="3">CCM 8930</strain>
    </source>
</reference>
<evidence type="ECO:0000256" key="1">
    <source>
        <dbReference type="SAM" id="Phobius"/>
    </source>
</evidence>
<accession>A0ABW1SHH8</accession>
<feature type="transmembrane region" description="Helical" evidence="1">
    <location>
        <begin position="39"/>
        <end position="63"/>
    </location>
</feature>
<dbReference type="Proteomes" id="UP001596171">
    <property type="component" value="Unassembled WGS sequence"/>
</dbReference>
<proteinExistence type="predicted"/>
<evidence type="ECO:0000313" key="2">
    <source>
        <dbReference type="EMBL" id="MFC6200968.1"/>
    </source>
</evidence>
<dbReference type="EMBL" id="JBHSSE010000007">
    <property type="protein sequence ID" value="MFC6200968.1"/>
    <property type="molecule type" value="Genomic_DNA"/>
</dbReference>
<keyword evidence="1" id="KW-0472">Membrane</keyword>
<keyword evidence="1" id="KW-1133">Transmembrane helix</keyword>